<feature type="transmembrane region" description="Helical" evidence="6">
    <location>
        <begin position="269"/>
        <end position="290"/>
    </location>
</feature>
<evidence type="ECO:0000256" key="3">
    <source>
        <dbReference type="ARBA" id="ARBA00022692"/>
    </source>
</evidence>
<proteinExistence type="predicted"/>
<feature type="transmembrane region" description="Helical" evidence="6">
    <location>
        <begin position="297"/>
        <end position="318"/>
    </location>
</feature>
<dbReference type="EMBL" id="JADJZA010000006">
    <property type="protein sequence ID" value="MBK9297124.1"/>
    <property type="molecule type" value="Genomic_DNA"/>
</dbReference>
<comment type="subcellular location">
    <subcellularLocation>
        <location evidence="1">Cell membrane</location>
        <topology evidence="1">Multi-pass membrane protein</topology>
    </subcellularLocation>
</comment>
<dbReference type="PANTHER" id="PTHR10010">
    <property type="entry name" value="SOLUTE CARRIER FAMILY 34 SODIUM PHOSPHATE , MEMBER 2-RELATED"/>
    <property type="match status" value="1"/>
</dbReference>
<keyword evidence="2" id="KW-1003">Cell membrane</keyword>
<evidence type="ECO:0000256" key="1">
    <source>
        <dbReference type="ARBA" id="ARBA00004651"/>
    </source>
</evidence>
<dbReference type="AlphaFoldDB" id="A0A936NDZ7"/>
<organism evidence="7 8">
    <name type="scientific">Candidatus Neomicrothrix subdominans</name>
    <dbReference type="NCBI Taxonomy" id="2954438"/>
    <lineage>
        <taxon>Bacteria</taxon>
        <taxon>Bacillati</taxon>
        <taxon>Actinomycetota</taxon>
        <taxon>Acidimicrobiia</taxon>
        <taxon>Acidimicrobiales</taxon>
        <taxon>Microthrixaceae</taxon>
        <taxon>Candidatus Neomicrothrix</taxon>
    </lineage>
</organism>
<dbReference type="GO" id="GO:0044341">
    <property type="term" value="P:sodium-dependent phosphate transport"/>
    <property type="evidence" value="ECO:0007669"/>
    <property type="project" value="InterPro"/>
</dbReference>
<evidence type="ECO:0000256" key="6">
    <source>
        <dbReference type="SAM" id="Phobius"/>
    </source>
</evidence>
<feature type="transmembrane region" description="Helical" evidence="6">
    <location>
        <begin position="121"/>
        <end position="141"/>
    </location>
</feature>
<evidence type="ECO:0000256" key="5">
    <source>
        <dbReference type="ARBA" id="ARBA00023136"/>
    </source>
</evidence>
<evidence type="ECO:0000313" key="7">
    <source>
        <dbReference type="EMBL" id="MBK9297124.1"/>
    </source>
</evidence>
<dbReference type="GO" id="GO:0005886">
    <property type="term" value="C:plasma membrane"/>
    <property type="evidence" value="ECO:0007669"/>
    <property type="project" value="UniProtKB-SubCell"/>
</dbReference>
<feature type="transmembrane region" description="Helical" evidence="6">
    <location>
        <begin position="187"/>
        <end position="207"/>
    </location>
</feature>
<feature type="transmembrane region" description="Helical" evidence="6">
    <location>
        <begin position="341"/>
        <end position="362"/>
    </location>
</feature>
<evidence type="ECO:0000256" key="2">
    <source>
        <dbReference type="ARBA" id="ARBA00022475"/>
    </source>
</evidence>
<dbReference type="InterPro" id="IPR003841">
    <property type="entry name" value="Na/Pi_transpt"/>
</dbReference>
<dbReference type="NCBIfam" id="NF037997">
    <property type="entry name" value="Na_Pi_symport"/>
    <property type="match status" value="2"/>
</dbReference>
<accession>A0A936NDZ7</accession>
<evidence type="ECO:0000256" key="4">
    <source>
        <dbReference type="ARBA" id="ARBA00022989"/>
    </source>
</evidence>
<sequence>MRALLVFGLLYLFLVGISVLENGISSLGEGVQEQLFTSVNNPIAALCVGILATVLAQSSSVTTSTIVGLVGTGLLPVEAAVPMIMGANIGTTVTATLVSLGHLRRSNEMRDAFAAATVHDYFNLLAVAVLLPLELTTHLLARSATWLTDRLVGRGGGTFNSPIQAAVKGPARWVRSVVEATGASGTLLGVLLIVVGLLFIFLALAFITSNMKALVADRMEQSINAFLARSGGAAAMLLGLVITMAVQSSSITTSIMVPLAASGVLTLRSVYPVTLGANVGTTITGILASLAISRPEALTIALVHTLFNIGGILLFYPVPAMREIPLRLATATGEFAGRRPVAVVSAVGFCFVVVPALGIAILR</sequence>
<dbReference type="PANTHER" id="PTHR10010:SF46">
    <property type="entry name" value="SODIUM-DEPENDENT PHOSPHATE TRANSPORT PROTEIN 2B"/>
    <property type="match status" value="1"/>
</dbReference>
<reference evidence="7 8" key="1">
    <citation type="submission" date="2020-10" db="EMBL/GenBank/DDBJ databases">
        <title>Connecting structure to function with the recovery of over 1000 high-quality activated sludge metagenome-assembled genomes encoding full-length rRNA genes using long-read sequencing.</title>
        <authorList>
            <person name="Singleton C.M."/>
            <person name="Petriglieri F."/>
            <person name="Kristensen J.M."/>
            <person name="Kirkegaard R.H."/>
            <person name="Michaelsen T.Y."/>
            <person name="Andersen M.H."/>
            <person name="Karst S.M."/>
            <person name="Dueholm M.S."/>
            <person name="Nielsen P.H."/>
            <person name="Albertsen M."/>
        </authorList>
    </citation>
    <scope>NUCLEOTIDE SEQUENCE [LARGE SCALE GENOMIC DNA]</scope>
    <source>
        <strain evidence="7">Lyne_18-Q3-R50-59_MAXAC.006</strain>
    </source>
</reference>
<evidence type="ECO:0000313" key="8">
    <source>
        <dbReference type="Proteomes" id="UP000727993"/>
    </source>
</evidence>
<keyword evidence="4 6" id="KW-1133">Transmembrane helix</keyword>
<keyword evidence="5 6" id="KW-0472">Membrane</keyword>
<feature type="transmembrane region" description="Helical" evidence="6">
    <location>
        <begin position="79"/>
        <end position="100"/>
    </location>
</feature>
<protein>
    <submittedName>
        <fullName evidence="7">Na/Pi symporter</fullName>
    </submittedName>
</protein>
<comment type="caution">
    <text evidence="7">The sequence shown here is derived from an EMBL/GenBank/DDBJ whole genome shotgun (WGS) entry which is preliminary data.</text>
</comment>
<dbReference type="GO" id="GO:0005436">
    <property type="term" value="F:sodium:phosphate symporter activity"/>
    <property type="evidence" value="ECO:0007669"/>
    <property type="project" value="InterPro"/>
</dbReference>
<keyword evidence="3 6" id="KW-0812">Transmembrane</keyword>
<name>A0A936NDZ7_9ACTN</name>
<feature type="transmembrane region" description="Helical" evidence="6">
    <location>
        <begin position="227"/>
        <end position="249"/>
    </location>
</feature>
<dbReference type="Pfam" id="PF02690">
    <property type="entry name" value="Na_Pi_cotrans"/>
    <property type="match status" value="2"/>
</dbReference>
<gene>
    <name evidence="7" type="ORF">IPN02_09875</name>
</gene>
<dbReference type="Proteomes" id="UP000727993">
    <property type="component" value="Unassembled WGS sequence"/>
</dbReference>